<sequence>MTGQATVPARPADYVTATFGVTSRHRHSPVGLAFDDLVQLALRRNPRRAQLLVSTVLGKHLPADPLLIAGLGRLLGALVRLRLDAGPDGPAASPPPFWSVATRAAVDGRPGAAESLCALLLAQAPPAGDPPDPAGLLTLGFAETATSLGHLVADQLGSPYLHSTRRTVGDVPVAAEFSEPHSHATGHLLRPADPDLLVGSGPLVLVDDELSTGRTALNVIEALHARHPRPWYLLAGLVDVRTPESDGMRTATAARLGCRIDVVALCSGSVEVPDGTVERVARTLPATSPASAPASGPGSVHALTATWPAGVPTGGRHGFGPSDVLAFDAAVRRVATDVRSALEELAPVAGRDGSRVLVVGTEELMYLPLRVAMDLAGLGLPVRYQSTTRSPVHVLDDPGYPIRRRVDHRRPADDGTGGDVDRLVYNVDFDGGEADVLVVVDDGQESSGPDGVAAALARATGRPVLAVTVPAGEQR</sequence>
<evidence type="ECO:0000313" key="3">
    <source>
        <dbReference type="EMBL" id="TKV57845.1"/>
    </source>
</evidence>
<dbReference type="Gene3D" id="3.40.50.2020">
    <property type="match status" value="1"/>
</dbReference>
<dbReference type="RefSeq" id="WP_137450929.1">
    <property type="nucleotide sequence ID" value="NZ_SZZH01000004.1"/>
</dbReference>
<evidence type="ECO:0008006" key="5">
    <source>
        <dbReference type="Google" id="ProtNLM"/>
    </source>
</evidence>
<keyword evidence="4" id="KW-1185">Reference proteome</keyword>
<dbReference type="EMBL" id="SZZH01000004">
    <property type="protein sequence ID" value="TKV57845.1"/>
    <property type="molecule type" value="Genomic_DNA"/>
</dbReference>
<dbReference type="AlphaFoldDB" id="A0A4V6CVK1"/>
<name>A0A4V6CVK1_9ACTN</name>
<dbReference type="Pfam" id="PF15609">
    <property type="entry name" value="PRTase_2"/>
    <property type="match status" value="1"/>
</dbReference>
<dbReference type="InterPro" id="IPR041688">
    <property type="entry name" value="PRTase_2"/>
</dbReference>
<proteinExistence type="predicted"/>
<reference evidence="3 4" key="1">
    <citation type="submission" date="2019-05" db="EMBL/GenBank/DDBJ databases">
        <title>Nakamurella sp. N5BH11, whole genome shotgun sequence.</title>
        <authorList>
            <person name="Tuo L."/>
        </authorList>
    </citation>
    <scope>NUCLEOTIDE SEQUENCE [LARGE SCALE GENOMIC DNA]</scope>
    <source>
        <strain evidence="3 4">N5BH11</strain>
    </source>
</reference>
<dbReference type="InterPro" id="IPR029057">
    <property type="entry name" value="PRTase-like"/>
</dbReference>
<organism evidence="3 4">
    <name type="scientific">Nakamurella flava</name>
    <dbReference type="NCBI Taxonomy" id="2576308"/>
    <lineage>
        <taxon>Bacteria</taxon>
        <taxon>Bacillati</taxon>
        <taxon>Actinomycetota</taxon>
        <taxon>Actinomycetes</taxon>
        <taxon>Nakamurellales</taxon>
        <taxon>Nakamurellaceae</taxon>
        <taxon>Nakamurella</taxon>
    </lineage>
</organism>
<accession>A0A4V6CVK1</accession>
<dbReference type="InterPro" id="IPR011214">
    <property type="entry name" value="UCP020967"/>
</dbReference>
<evidence type="ECO:0000259" key="1">
    <source>
        <dbReference type="Pfam" id="PF12500"/>
    </source>
</evidence>
<dbReference type="OrthoDB" id="56827at2"/>
<evidence type="ECO:0000313" key="4">
    <source>
        <dbReference type="Proteomes" id="UP000306985"/>
    </source>
</evidence>
<gene>
    <name evidence="3" type="ORF">FDO65_17085</name>
</gene>
<evidence type="ECO:0000259" key="2">
    <source>
        <dbReference type="Pfam" id="PF15609"/>
    </source>
</evidence>
<feature type="domain" description="TRSP" evidence="1">
    <location>
        <begin position="314"/>
        <end position="448"/>
    </location>
</feature>
<dbReference type="InterPro" id="IPR000836">
    <property type="entry name" value="PRTase_dom"/>
</dbReference>
<feature type="domain" description="Orotate phosphoribosyltransferase-like" evidence="2">
    <location>
        <begin position="37"/>
        <end position="268"/>
    </location>
</feature>
<dbReference type="PIRSF" id="PIRSF020967">
    <property type="entry name" value="UCP020967"/>
    <property type="match status" value="1"/>
</dbReference>
<comment type="caution">
    <text evidence="3">The sequence shown here is derived from an EMBL/GenBank/DDBJ whole genome shotgun (WGS) entry which is preliminary data.</text>
</comment>
<dbReference type="SUPFAM" id="SSF53271">
    <property type="entry name" value="PRTase-like"/>
    <property type="match status" value="1"/>
</dbReference>
<dbReference type="Pfam" id="PF12500">
    <property type="entry name" value="TRSP"/>
    <property type="match status" value="1"/>
</dbReference>
<protein>
    <recommendedName>
        <fullName evidence="5">Phosphoribosyltransferase</fullName>
    </recommendedName>
</protein>
<dbReference type="Proteomes" id="UP000306985">
    <property type="component" value="Unassembled WGS sequence"/>
</dbReference>
<dbReference type="InterPro" id="IPR022537">
    <property type="entry name" value="TRSP_dom"/>
</dbReference>
<dbReference type="CDD" id="cd06223">
    <property type="entry name" value="PRTases_typeI"/>
    <property type="match status" value="1"/>
</dbReference>